<dbReference type="AlphaFoldDB" id="A0A8D8MUD8"/>
<accession>A0A8D8MUD8</accession>
<proteinExistence type="predicted"/>
<keyword evidence="1" id="KW-0812">Transmembrane</keyword>
<keyword evidence="1" id="KW-0472">Membrane</keyword>
<feature type="transmembrane region" description="Helical" evidence="1">
    <location>
        <begin position="65"/>
        <end position="88"/>
    </location>
</feature>
<reference evidence="2" key="1">
    <citation type="submission" date="2021-05" db="EMBL/GenBank/DDBJ databases">
        <authorList>
            <person name="Alioto T."/>
            <person name="Alioto T."/>
            <person name="Gomez Garrido J."/>
        </authorList>
    </citation>
    <scope>NUCLEOTIDE SEQUENCE</scope>
</reference>
<dbReference type="EMBL" id="HBUE01331219">
    <property type="protein sequence ID" value="CAG6593355.1"/>
    <property type="molecule type" value="Transcribed_RNA"/>
</dbReference>
<keyword evidence="1" id="KW-1133">Transmembrane helix</keyword>
<dbReference type="EMBL" id="HBUE01224509">
    <property type="protein sequence ID" value="CAG6541282.1"/>
    <property type="molecule type" value="Transcribed_RNA"/>
</dbReference>
<evidence type="ECO:0000256" key="1">
    <source>
        <dbReference type="SAM" id="Phobius"/>
    </source>
</evidence>
<protein>
    <submittedName>
        <fullName evidence="2">(northern house mosquito) hypothetical protein</fullName>
    </submittedName>
</protein>
<organism evidence="2">
    <name type="scientific">Culex pipiens</name>
    <name type="common">House mosquito</name>
    <dbReference type="NCBI Taxonomy" id="7175"/>
    <lineage>
        <taxon>Eukaryota</taxon>
        <taxon>Metazoa</taxon>
        <taxon>Ecdysozoa</taxon>
        <taxon>Arthropoda</taxon>
        <taxon>Hexapoda</taxon>
        <taxon>Insecta</taxon>
        <taxon>Pterygota</taxon>
        <taxon>Neoptera</taxon>
        <taxon>Endopterygota</taxon>
        <taxon>Diptera</taxon>
        <taxon>Nematocera</taxon>
        <taxon>Culicoidea</taxon>
        <taxon>Culicidae</taxon>
        <taxon>Culicinae</taxon>
        <taxon>Culicini</taxon>
        <taxon>Culex</taxon>
        <taxon>Culex</taxon>
    </lineage>
</organism>
<name>A0A8D8MUD8_CULPI</name>
<sequence length="105" mass="12196">MKVWCASLSVCERERKKKQLKSNSSRFSSHETKKKQVNAILFDCCHTQHKRNTHNQRKREKQPPIICVCAVLSLLCFYPCVLSVLYLIQHTAPYFTPRVPSPPLP</sequence>
<evidence type="ECO:0000313" key="2">
    <source>
        <dbReference type="EMBL" id="CAG6541282.1"/>
    </source>
</evidence>